<keyword evidence="1" id="KW-0614">Plasmid</keyword>
<protein>
    <submittedName>
        <fullName evidence="1">Uncharacterized protein</fullName>
    </submittedName>
</protein>
<accession>A0A6C0Y819</accession>
<evidence type="ECO:0000313" key="2">
    <source>
        <dbReference type="Proteomes" id="UP000503440"/>
    </source>
</evidence>
<dbReference type="EMBL" id="CP044462">
    <property type="protein sequence ID" value="QIC72213.1"/>
    <property type="molecule type" value="Genomic_DNA"/>
</dbReference>
<name>A0A6C0Y819_9GAMM</name>
<organism evidence="1 2">
    <name type="scientific">Acinetobacter indicus</name>
    <dbReference type="NCBI Taxonomy" id="756892"/>
    <lineage>
        <taxon>Bacteria</taxon>
        <taxon>Pseudomonadati</taxon>
        <taxon>Pseudomonadota</taxon>
        <taxon>Gammaproteobacteria</taxon>
        <taxon>Moraxellales</taxon>
        <taxon>Moraxellaceae</taxon>
        <taxon>Acinetobacter</taxon>
    </lineage>
</organism>
<reference evidence="1 2" key="1">
    <citation type="submission" date="2019-09" db="EMBL/GenBank/DDBJ databases">
        <title>Non-baumannii Acinetobacter spp. carrying blaNDM-1 isolated in China.</title>
        <authorList>
            <person name="Cui C."/>
            <person name="Chen C."/>
            <person name="Sun J."/>
            <person name="Liu Y."/>
        </authorList>
    </citation>
    <scope>NUCLEOTIDE SEQUENCE [LARGE SCALE GENOMIC DNA]</scope>
    <source>
        <strain evidence="1 2">B18</strain>
        <plasmid evidence="2">pb18-7</plasmid>
    </source>
</reference>
<dbReference type="RefSeq" id="WP_034705540.1">
    <property type="nucleotide sequence ID" value="NZ_CP044462.1"/>
</dbReference>
<gene>
    <name evidence="1" type="ORF">FSC09_17805</name>
</gene>
<dbReference type="Proteomes" id="UP000503440">
    <property type="component" value="Plasmid pB18-7"/>
</dbReference>
<geneLocation type="plasmid" evidence="2">
    <name>pb18-7</name>
</geneLocation>
<evidence type="ECO:0000313" key="1">
    <source>
        <dbReference type="EMBL" id="QIC72213.1"/>
    </source>
</evidence>
<sequence length="63" mass="7037">MSTHITTTANTIMFPKACTLCQSRKNVQLFAGLLVCDQCQENINLTNPDTFSTNDEIEQKAQD</sequence>
<proteinExistence type="predicted"/>
<dbReference type="AlphaFoldDB" id="A0A6C0Y819"/>